<accession>A0A8H2ZHW5</accession>
<dbReference type="Proteomes" id="UP000644660">
    <property type="component" value="Unassembled WGS sequence"/>
</dbReference>
<dbReference type="GeneID" id="64855648"/>
<proteinExistence type="predicted"/>
<dbReference type="EMBL" id="CAEFZW010000001">
    <property type="protein sequence ID" value="CAB4252519.1"/>
    <property type="molecule type" value="Genomic_DNA"/>
</dbReference>
<reference evidence="1 2" key="1">
    <citation type="submission" date="2020-05" db="EMBL/GenBank/DDBJ databases">
        <authorList>
            <person name="Casaregola S."/>
            <person name="Devillers H."/>
            <person name="Grondin C."/>
        </authorList>
    </citation>
    <scope>NUCLEOTIDE SEQUENCE [LARGE SCALE GENOMIC DNA]</scope>
    <source>
        <strain evidence="1 2">CLIB 1767</strain>
    </source>
</reference>
<gene>
    <name evidence="1" type="ORF">KABA2_01S15488</name>
</gene>
<organism evidence="1 2">
    <name type="scientific">Maudiozyma barnettii</name>
    <dbReference type="NCBI Taxonomy" id="61262"/>
    <lineage>
        <taxon>Eukaryota</taxon>
        <taxon>Fungi</taxon>
        <taxon>Dikarya</taxon>
        <taxon>Ascomycota</taxon>
        <taxon>Saccharomycotina</taxon>
        <taxon>Saccharomycetes</taxon>
        <taxon>Saccharomycetales</taxon>
        <taxon>Saccharomycetaceae</taxon>
        <taxon>Maudiozyma</taxon>
    </lineage>
</organism>
<keyword evidence="2" id="KW-1185">Reference proteome</keyword>
<dbReference type="AlphaFoldDB" id="A0A8H2ZHW5"/>
<protein>
    <submittedName>
        <fullName evidence="1">Uncharacterized protein</fullName>
    </submittedName>
</protein>
<comment type="caution">
    <text evidence="1">The sequence shown here is derived from an EMBL/GenBank/DDBJ whole genome shotgun (WGS) entry which is preliminary data.</text>
</comment>
<dbReference type="OrthoDB" id="4046837at2759"/>
<dbReference type="RefSeq" id="XP_041404557.1">
    <property type="nucleotide sequence ID" value="XM_041548623.1"/>
</dbReference>
<name>A0A8H2ZHW5_9SACH</name>
<sequence length="517" mass="59920">MLRFRRYISVSRNLFQAISKAQSQSYIKLFKQPYFHKINEQLNKRIETLEPYELSNEITNVVKDLKFTEQEASVVHNKIIEELTKYNFGIATIQSQLLKELKQKLSIEALLQLIEHNPGRINSSWDLFVDNTKGFEEVPDELFVKVLLKIVNFDSADVKDGKTAMTVTDITNAIYILSNIKNKTLVDQKLIDRIATAILESNATKCLPLILGYSPSLRVFNEKYEELTYLQTYYVFKSYRFEDLRTSPVYVYKLVKGTGRPDKLKPTEEELEANKSIDEQITNINKILNHKWELSTPELVPAHVEKNFFRILEDLQNGNKIQTDFGFVKLILRIFSLTRGNIEEFMDFYIKCGNKFTEIKDEMAFEAYMAYSYKAFKTGDASFLQAAQNWLPKTSHNPILRTNILRVSILTNSRFDIEKSLSIFNDNIHNLSKEKSEHEIGSQADLVTESLILAYLYKEDIDFARMVLDKAMGEKLFSGKIAVRNIQKHLAGYGEAVENKTLQKFLNDDICEYLQNL</sequence>
<evidence type="ECO:0000313" key="2">
    <source>
        <dbReference type="Proteomes" id="UP000644660"/>
    </source>
</evidence>
<evidence type="ECO:0000313" key="1">
    <source>
        <dbReference type="EMBL" id="CAB4252519.1"/>
    </source>
</evidence>